<protein>
    <recommendedName>
        <fullName evidence="3">DoxX-like protein</fullName>
    </recommendedName>
</protein>
<comment type="caution">
    <text evidence="1">The sequence shown here is derived from an EMBL/GenBank/DDBJ whole genome shotgun (WGS) entry which is preliminary data.</text>
</comment>
<evidence type="ECO:0008006" key="3">
    <source>
        <dbReference type="Google" id="ProtNLM"/>
    </source>
</evidence>
<organism evidence="1 2">
    <name type="scientific">Thermomonospora umbrina</name>
    <dbReference type="NCBI Taxonomy" id="111806"/>
    <lineage>
        <taxon>Bacteria</taxon>
        <taxon>Bacillati</taxon>
        <taxon>Actinomycetota</taxon>
        <taxon>Actinomycetes</taxon>
        <taxon>Streptosporangiales</taxon>
        <taxon>Thermomonosporaceae</taxon>
        <taxon>Thermomonospora</taxon>
    </lineage>
</organism>
<evidence type="ECO:0000313" key="2">
    <source>
        <dbReference type="Proteomes" id="UP000256661"/>
    </source>
</evidence>
<dbReference type="Proteomes" id="UP000256661">
    <property type="component" value="Unassembled WGS sequence"/>
</dbReference>
<evidence type="ECO:0000313" key="1">
    <source>
        <dbReference type="EMBL" id="REE95190.1"/>
    </source>
</evidence>
<keyword evidence="2" id="KW-1185">Reference proteome</keyword>
<gene>
    <name evidence="1" type="ORF">DFJ69_0573</name>
</gene>
<name>A0A3D9SLB2_9ACTN</name>
<sequence>MSLNKKAGLLLAGTGALHFAAPRLFEPISRVAFPEDTRRWIYTNGATELALGLAVAGARTRRAGLAGVAAYTAWLGARAVRRRGAA</sequence>
<accession>A0A3D9SLB2</accession>
<reference evidence="1 2" key="1">
    <citation type="submission" date="2018-08" db="EMBL/GenBank/DDBJ databases">
        <title>Sequencing the genomes of 1000 actinobacteria strains.</title>
        <authorList>
            <person name="Klenk H.-P."/>
        </authorList>
    </citation>
    <scope>NUCLEOTIDE SEQUENCE [LARGE SCALE GENOMIC DNA]</scope>
    <source>
        <strain evidence="1 2">DSM 43927</strain>
    </source>
</reference>
<dbReference type="AlphaFoldDB" id="A0A3D9SLB2"/>
<proteinExistence type="predicted"/>
<dbReference type="EMBL" id="QTTT01000001">
    <property type="protein sequence ID" value="REE95190.1"/>
    <property type="molecule type" value="Genomic_DNA"/>
</dbReference>
<dbReference type="RefSeq" id="WP_116021029.1">
    <property type="nucleotide sequence ID" value="NZ_QTTT01000001.1"/>
</dbReference>